<evidence type="ECO:0000256" key="1">
    <source>
        <dbReference type="ARBA" id="ARBA00001936"/>
    </source>
</evidence>
<reference evidence="8" key="1">
    <citation type="submission" date="2021-01" db="EMBL/GenBank/DDBJ databases">
        <authorList>
            <person name="Corre E."/>
            <person name="Pelletier E."/>
            <person name="Niang G."/>
            <person name="Scheremetjew M."/>
            <person name="Finn R."/>
            <person name="Kale V."/>
            <person name="Holt S."/>
            <person name="Cochrane G."/>
            <person name="Meng A."/>
            <person name="Brown T."/>
            <person name="Cohen L."/>
        </authorList>
    </citation>
    <scope>NUCLEOTIDE SEQUENCE</scope>
    <source>
        <strain evidence="8">Grunow 1884</strain>
    </source>
</reference>
<proteinExistence type="predicted"/>
<gene>
    <name evidence="8" type="ORF">OSIN01602_LOCUS9784</name>
</gene>
<feature type="domain" description="Nudix hydrolase" evidence="7">
    <location>
        <begin position="92"/>
        <end position="234"/>
    </location>
</feature>
<dbReference type="Pfam" id="PF00293">
    <property type="entry name" value="NUDIX"/>
    <property type="match status" value="1"/>
</dbReference>
<evidence type="ECO:0000259" key="7">
    <source>
        <dbReference type="PROSITE" id="PS51462"/>
    </source>
</evidence>
<name>A0A7S2EIB7_TRICV</name>
<keyword evidence="5" id="KW-0460">Magnesium</keyword>
<dbReference type="EMBL" id="HBGO01017174">
    <property type="protein sequence ID" value="CAD9338704.1"/>
    <property type="molecule type" value="Transcribed_RNA"/>
</dbReference>
<evidence type="ECO:0000256" key="2">
    <source>
        <dbReference type="ARBA" id="ARBA00001946"/>
    </source>
</evidence>
<protein>
    <recommendedName>
        <fullName evidence="7">Nudix hydrolase domain-containing protein</fullName>
    </recommendedName>
</protein>
<comment type="cofactor">
    <cofactor evidence="1">
        <name>Mn(2+)</name>
        <dbReference type="ChEBI" id="CHEBI:29035"/>
    </cofactor>
</comment>
<keyword evidence="4" id="KW-0378">Hydrolase</keyword>
<dbReference type="InterPro" id="IPR015797">
    <property type="entry name" value="NUDIX_hydrolase-like_dom_sf"/>
</dbReference>
<organism evidence="8">
    <name type="scientific">Trieres chinensis</name>
    <name type="common">Marine centric diatom</name>
    <name type="synonym">Odontella sinensis</name>
    <dbReference type="NCBI Taxonomy" id="1514140"/>
    <lineage>
        <taxon>Eukaryota</taxon>
        <taxon>Sar</taxon>
        <taxon>Stramenopiles</taxon>
        <taxon>Ochrophyta</taxon>
        <taxon>Bacillariophyta</taxon>
        <taxon>Mediophyceae</taxon>
        <taxon>Biddulphiophycidae</taxon>
        <taxon>Eupodiscales</taxon>
        <taxon>Parodontellaceae</taxon>
        <taxon>Trieres</taxon>
    </lineage>
</organism>
<dbReference type="Gene3D" id="3.90.79.10">
    <property type="entry name" value="Nucleoside Triphosphate Pyrophosphohydrolase"/>
    <property type="match status" value="1"/>
</dbReference>
<keyword evidence="6" id="KW-0464">Manganese</keyword>
<evidence type="ECO:0000256" key="3">
    <source>
        <dbReference type="ARBA" id="ARBA00022723"/>
    </source>
</evidence>
<dbReference type="CDD" id="cd03426">
    <property type="entry name" value="NUDIX_CoAse_Nudt7"/>
    <property type="match status" value="1"/>
</dbReference>
<evidence type="ECO:0000256" key="6">
    <source>
        <dbReference type="ARBA" id="ARBA00023211"/>
    </source>
</evidence>
<dbReference type="PANTHER" id="PTHR12992">
    <property type="entry name" value="NUDIX HYDROLASE"/>
    <property type="match status" value="1"/>
</dbReference>
<dbReference type="AlphaFoldDB" id="A0A7S2EIB7"/>
<dbReference type="InterPro" id="IPR000086">
    <property type="entry name" value="NUDIX_hydrolase_dom"/>
</dbReference>
<sequence>MRLMIENYTVPALASALRDREDILQLCAALLSQDRLDELRDVLLPFERRFVEMRRKRETRLDLRASGFGNLASLEMLRKGLGRMPRRVGLAHRQRAGVVLPLCDVGGIPCVLFEKRSRHLRAHPDEVCLPGGMVSIGDDKSIVSTCLREMYEEIDGLDQGLVTVLGVLRCNWGEVHHLTGVAVTPVVCYVGEIGHMDLKPNADEVAECFTVPLEAILDRDRWVHRQNFAPIFTGGPYIIWGLTGYILERFVKDVLARYQVDLPLQPEESP</sequence>
<dbReference type="PROSITE" id="PS51462">
    <property type="entry name" value="NUDIX"/>
    <property type="match status" value="1"/>
</dbReference>
<accession>A0A7S2EIB7</accession>
<dbReference type="GO" id="GO:0010945">
    <property type="term" value="F:coenzyme A diphosphatase activity"/>
    <property type="evidence" value="ECO:0007669"/>
    <property type="project" value="InterPro"/>
</dbReference>
<dbReference type="SUPFAM" id="SSF55811">
    <property type="entry name" value="Nudix"/>
    <property type="match status" value="1"/>
</dbReference>
<dbReference type="GO" id="GO:0046872">
    <property type="term" value="F:metal ion binding"/>
    <property type="evidence" value="ECO:0007669"/>
    <property type="project" value="UniProtKB-KW"/>
</dbReference>
<dbReference type="PANTHER" id="PTHR12992:SF11">
    <property type="entry name" value="MITOCHONDRIAL COENZYME A DIPHOSPHATASE NUDT8"/>
    <property type="match status" value="1"/>
</dbReference>
<evidence type="ECO:0000313" key="8">
    <source>
        <dbReference type="EMBL" id="CAD9338704.1"/>
    </source>
</evidence>
<keyword evidence="3" id="KW-0479">Metal-binding</keyword>
<evidence type="ECO:0000256" key="4">
    <source>
        <dbReference type="ARBA" id="ARBA00022801"/>
    </source>
</evidence>
<dbReference type="InterPro" id="IPR045121">
    <property type="entry name" value="CoAse"/>
</dbReference>
<comment type="cofactor">
    <cofactor evidence="2">
        <name>Mg(2+)</name>
        <dbReference type="ChEBI" id="CHEBI:18420"/>
    </cofactor>
</comment>
<evidence type="ECO:0000256" key="5">
    <source>
        <dbReference type="ARBA" id="ARBA00022842"/>
    </source>
</evidence>